<name>A0A1M4RYN0_9ACTO</name>
<accession>A0A1M4RYN0</accession>
<dbReference type="AlphaFoldDB" id="A0A1M4RYN0"/>
<dbReference type="OrthoDB" id="3725402at2"/>
<sequence length="275" mass="29025">MTTSPDDVETPTVASAFTGPEAAAPDGLAAADSQAADALWPGDTGTLPAEVRAVLVRLVQGPYVSQTTAPNLWATLVAHERIVRSRLADLFLDLAVDLDEEIAFARNADTDGTGPGLMRKVTLSFADTALLLHLRHLLLRAAAAGERAYVGLEEMVDNLSQYRDPGDTDLALVARRARAAVKRMVDYKILTPLEADDRYEIMPILALIVTSDVVAGLEAEYRAARGQQTNGVEDFEGGGDSTGSGEAEATGTLNGLGATVKTDSDTGSDEEQLDA</sequence>
<feature type="region of interest" description="Disordered" evidence="1">
    <location>
        <begin position="1"/>
        <end position="27"/>
    </location>
</feature>
<evidence type="ECO:0000313" key="2">
    <source>
        <dbReference type="EMBL" id="SHE24807.1"/>
    </source>
</evidence>
<dbReference type="EMBL" id="FQTT01000009">
    <property type="protein sequence ID" value="SHE24807.1"/>
    <property type="molecule type" value="Genomic_DNA"/>
</dbReference>
<dbReference type="Proteomes" id="UP000184291">
    <property type="component" value="Unassembled WGS sequence"/>
</dbReference>
<organism evidence="2 3">
    <name type="scientific">Actinomyces glycerinitolerans</name>
    <dbReference type="NCBI Taxonomy" id="1892869"/>
    <lineage>
        <taxon>Bacteria</taxon>
        <taxon>Bacillati</taxon>
        <taxon>Actinomycetota</taxon>
        <taxon>Actinomycetes</taxon>
        <taxon>Actinomycetales</taxon>
        <taxon>Actinomycetaceae</taxon>
        <taxon>Actinomyces</taxon>
    </lineage>
</organism>
<evidence type="ECO:0000256" key="1">
    <source>
        <dbReference type="SAM" id="MobiDB-lite"/>
    </source>
</evidence>
<evidence type="ECO:0000313" key="3">
    <source>
        <dbReference type="Proteomes" id="UP000184291"/>
    </source>
</evidence>
<feature type="region of interest" description="Disordered" evidence="1">
    <location>
        <begin position="228"/>
        <end position="275"/>
    </location>
</feature>
<dbReference type="RefSeq" id="WP_073328586.1">
    <property type="nucleotide sequence ID" value="NZ_FQTT01000009.1"/>
</dbReference>
<evidence type="ECO:0008006" key="4">
    <source>
        <dbReference type="Google" id="ProtNLM"/>
    </source>
</evidence>
<dbReference type="InterPro" id="IPR025449">
    <property type="entry name" value="JetB"/>
</dbReference>
<keyword evidence="3" id="KW-1185">Reference proteome</keyword>
<gene>
    <name evidence="2" type="ORF">ACGLYG10_1016</name>
</gene>
<reference evidence="3" key="1">
    <citation type="submission" date="2016-09" db="EMBL/GenBank/DDBJ databases">
        <authorList>
            <person name="Strepis N."/>
        </authorList>
    </citation>
    <scope>NUCLEOTIDE SEQUENCE [LARGE SCALE GENOMIC DNA]</scope>
</reference>
<feature type="compositionally biased region" description="Acidic residues" evidence="1">
    <location>
        <begin position="266"/>
        <end position="275"/>
    </location>
</feature>
<dbReference type="Pfam" id="PF13835">
    <property type="entry name" value="DUF4194"/>
    <property type="match status" value="1"/>
</dbReference>
<proteinExistence type="predicted"/>
<dbReference type="STRING" id="1892869.ACGLYG10_1016"/>
<protein>
    <recommendedName>
        <fullName evidence="4">DUF4194 domain-containing protein</fullName>
    </recommendedName>
</protein>